<evidence type="ECO:0000256" key="1">
    <source>
        <dbReference type="SAM" id="SignalP"/>
    </source>
</evidence>
<reference evidence="2 3" key="1">
    <citation type="submission" date="2021-03" db="EMBL/GenBank/DDBJ databases">
        <title>Antimicrobial resistance genes in bacteria isolated from Japanese honey, and their potential for conferring macrolide and lincosamide resistance in the American foulbrood pathogen Paenibacillus larvae.</title>
        <authorList>
            <person name="Okamoto M."/>
            <person name="Kumagai M."/>
            <person name="Kanamori H."/>
            <person name="Takamatsu D."/>
        </authorList>
    </citation>
    <scope>NUCLEOTIDE SEQUENCE [LARGE SCALE GENOMIC DNA]</scope>
    <source>
        <strain evidence="2 3">J15TS10</strain>
    </source>
</reference>
<evidence type="ECO:0000313" key="2">
    <source>
        <dbReference type="EMBL" id="GIP57033.1"/>
    </source>
</evidence>
<protein>
    <submittedName>
        <fullName evidence="2">Uncharacterized protein</fullName>
    </submittedName>
</protein>
<keyword evidence="3" id="KW-1185">Reference proteome</keyword>
<organism evidence="2 3">
    <name type="scientific">Paenibacillus woosongensis</name>
    <dbReference type="NCBI Taxonomy" id="307580"/>
    <lineage>
        <taxon>Bacteria</taxon>
        <taxon>Bacillati</taxon>
        <taxon>Bacillota</taxon>
        <taxon>Bacilli</taxon>
        <taxon>Bacillales</taxon>
        <taxon>Paenibacillaceae</taxon>
        <taxon>Paenibacillus</taxon>
    </lineage>
</organism>
<evidence type="ECO:0000313" key="3">
    <source>
        <dbReference type="Proteomes" id="UP000681290"/>
    </source>
</evidence>
<accession>A0ABQ4MM20</accession>
<proteinExistence type="predicted"/>
<name>A0ABQ4MM20_9BACL</name>
<dbReference type="Proteomes" id="UP000681290">
    <property type="component" value="Unassembled WGS sequence"/>
</dbReference>
<keyword evidence="1" id="KW-0732">Signal</keyword>
<feature type="signal peptide" evidence="1">
    <location>
        <begin position="1"/>
        <end position="24"/>
    </location>
</feature>
<dbReference type="RefSeq" id="WP_213589010.1">
    <property type="nucleotide sequence ID" value="NZ_BOSM01000001.1"/>
</dbReference>
<feature type="chain" id="PRO_5046774047" evidence="1">
    <location>
        <begin position="25"/>
        <end position="276"/>
    </location>
</feature>
<sequence length="276" mass="30663">MKKTLSIFVAILSLSLVLSSSIFASPSPRAQINEEEIRILHEQTYDLVMQGKEDLVDSQPLVKKYKEIFEQNPELYVEYLSTLDIYNSIELNKQVTDESSFTYTAKGNRVIKMPDGSFIVEHQSLKNNEGIEIKPETNTGGGVSLFAVLQDTGWQSYSASTGHNFTNDARHDFWGVWKTQELHLVTKGKVQNTYIEITSTSTVGTSAWFPGKVASQSSSIVTNNARNVESTGDYNITGVIQEITYSKQIKITTKIRLDSASGGNVSYSIRSIVEGP</sequence>
<gene>
    <name evidence="2" type="ORF">J15TS10_08470</name>
</gene>
<dbReference type="EMBL" id="BOSM01000001">
    <property type="protein sequence ID" value="GIP57033.1"/>
    <property type="molecule type" value="Genomic_DNA"/>
</dbReference>
<comment type="caution">
    <text evidence="2">The sequence shown here is derived from an EMBL/GenBank/DDBJ whole genome shotgun (WGS) entry which is preliminary data.</text>
</comment>